<dbReference type="AlphaFoldDB" id="A0AA43XKR4"/>
<accession>A0AA43XKR4</accession>
<evidence type="ECO:0000259" key="5">
    <source>
        <dbReference type="PROSITE" id="PS51085"/>
    </source>
</evidence>
<dbReference type="EMBL" id="SUMG01000009">
    <property type="protein sequence ID" value="NBG88628.1"/>
    <property type="molecule type" value="Genomic_DNA"/>
</dbReference>
<dbReference type="PANTHER" id="PTHR44379">
    <property type="entry name" value="OXIDOREDUCTASE WITH IRON-SULFUR SUBUNIT"/>
    <property type="match status" value="1"/>
</dbReference>
<evidence type="ECO:0000256" key="4">
    <source>
        <dbReference type="ARBA" id="ARBA00023014"/>
    </source>
</evidence>
<dbReference type="InterPro" id="IPR051452">
    <property type="entry name" value="Diverse_Oxidoreductases"/>
</dbReference>
<dbReference type="InterPro" id="IPR012675">
    <property type="entry name" value="Beta-grasp_dom_sf"/>
</dbReference>
<dbReference type="SUPFAM" id="SSF47741">
    <property type="entry name" value="CO dehydrogenase ISP C-domain like"/>
    <property type="match status" value="1"/>
</dbReference>
<keyword evidence="2" id="KW-0479">Metal-binding</keyword>
<evidence type="ECO:0000313" key="7">
    <source>
        <dbReference type="Proteomes" id="UP000449710"/>
    </source>
</evidence>
<dbReference type="GO" id="GO:0051537">
    <property type="term" value="F:2 iron, 2 sulfur cluster binding"/>
    <property type="evidence" value="ECO:0007669"/>
    <property type="project" value="UniProtKB-KW"/>
</dbReference>
<dbReference type="GO" id="GO:0016491">
    <property type="term" value="F:oxidoreductase activity"/>
    <property type="evidence" value="ECO:0007669"/>
    <property type="project" value="InterPro"/>
</dbReference>
<name>A0AA43XKR4_9CLOT</name>
<keyword evidence="3" id="KW-0408">Iron</keyword>
<dbReference type="InterPro" id="IPR036010">
    <property type="entry name" value="2Fe-2S_ferredoxin-like_sf"/>
</dbReference>
<dbReference type="Gene3D" id="1.10.150.120">
    <property type="entry name" value="[2Fe-2S]-binding domain"/>
    <property type="match status" value="1"/>
</dbReference>
<dbReference type="InterPro" id="IPR002888">
    <property type="entry name" value="2Fe-2S-bd"/>
</dbReference>
<keyword evidence="4" id="KW-0411">Iron-sulfur</keyword>
<proteinExistence type="predicted"/>
<dbReference type="CDD" id="cd00207">
    <property type="entry name" value="fer2"/>
    <property type="match status" value="1"/>
</dbReference>
<dbReference type="SUPFAM" id="SSF54292">
    <property type="entry name" value="2Fe-2S ferredoxin-like"/>
    <property type="match status" value="1"/>
</dbReference>
<dbReference type="GO" id="GO:0046872">
    <property type="term" value="F:metal ion binding"/>
    <property type="evidence" value="ECO:0007669"/>
    <property type="project" value="UniProtKB-KW"/>
</dbReference>
<evidence type="ECO:0000256" key="3">
    <source>
        <dbReference type="ARBA" id="ARBA00023004"/>
    </source>
</evidence>
<dbReference type="Pfam" id="PF01799">
    <property type="entry name" value="Fer2_2"/>
    <property type="match status" value="1"/>
</dbReference>
<organism evidence="6 7">
    <name type="scientific">Isachenkonia alkalipeptolytica</name>
    <dbReference type="NCBI Taxonomy" id="2565777"/>
    <lineage>
        <taxon>Bacteria</taxon>
        <taxon>Bacillati</taxon>
        <taxon>Bacillota</taxon>
        <taxon>Clostridia</taxon>
        <taxon>Eubacteriales</taxon>
        <taxon>Clostridiaceae</taxon>
        <taxon>Isachenkonia</taxon>
    </lineage>
</organism>
<dbReference type="Proteomes" id="UP000449710">
    <property type="component" value="Unassembled WGS sequence"/>
</dbReference>
<dbReference type="InterPro" id="IPR001041">
    <property type="entry name" value="2Fe-2S_ferredoxin-type"/>
</dbReference>
<dbReference type="PROSITE" id="PS51085">
    <property type="entry name" value="2FE2S_FER_2"/>
    <property type="match status" value="1"/>
</dbReference>
<evidence type="ECO:0000313" key="6">
    <source>
        <dbReference type="EMBL" id="NBG88628.1"/>
    </source>
</evidence>
<dbReference type="RefSeq" id="WP_160721419.1">
    <property type="nucleotide sequence ID" value="NZ_SUMG01000009.1"/>
</dbReference>
<protein>
    <submittedName>
        <fullName evidence="6">2Fe-2S iron-sulfur cluster binding domain-containing protein</fullName>
    </submittedName>
</protein>
<dbReference type="Pfam" id="PF00111">
    <property type="entry name" value="Fer2"/>
    <property type="match status" value="1"/>
</dbReference>
<comment type="caution">
    <text evidence="6">The sequence shown here is derived from an EMBL/GenBank/DDBJ whole genome shotgun (WGS) entry which is preliminary data.</text>
</comment>
<keyword evidence="7" id="KW-1185">Reference proteome</keyword>
<dbReference type="Gene3D" id="3.10.20.30">
    <property type="match status" value="1"/>
</dbReference>
<evidence type="ECO:0000256" key="1">
    <source>
        <dbReference type="ARBA" id="ARBA00022714"/>
    </source>
</evidence>
<dbReference type="InterPro" id="IPR036884">
    <property type="entry name" value="2Fe-2S-bd_dom_sf"/>
</dbReference>
<gene>
    <name evidence="6" type="ORF">ISALK_08940</name>
</gene>
<dbReference type="PANTHER" id="PTHR44379:SF8">
    <property type="entry name" value="XANTHINE DEHYDROGENASE IRON-SULFUR-BINDING SUBUNIT XDHC-RELATED"/>
    <property type="match status" value="1"/>
</dbReference>
<feature type="domain" description="2Fe-2S ferredoxin-type" evidence="5">
    <location>
        <begin position="1"/>
        <end position="76"/>
    </location>
</feature>
<keyword evidence="1" id="KW-0001">2Fe-2S</keyword>
<reference evidence="6 7" key="1">
    <citation type="submission" date="2019-04" db="EMBL/GenBank/DDBJ databases">
        <title>Isachenkonia alkalipeptolytica gen. nov. sp. nov. a new anaerobic, alkiliphilic organothrophic bacterium capable to reduce synthesized ferrihydrite isolated from a soda lake.</title>
        <authorList>
            <person name="Toshchakov S.V."/>
            <person name="Zavarzina D.G."/>
            <person name="Zhilina T.N."/>
            <person name="Kostrikina N.A."/>
            <person name="Kublanov I.V."/>
        </authorList>
    </citation>
    <scope>NUCLEOTIDE SEQUENCE [LARGE SCALE GENOMIC DNA]</scope>
    <source>
        <strain evidence="6 7">Z-1701</strain>
    </source>
</reference>
<sequence>MKIKVTVNGREKEWEIAPDDYLAEVLRREGYFGVKKGCETESCGLCTVHVNDIAVLSCGTLAAKADGKSVTTIEGVGEKAERVREALAKRGVDQCGFCSPGTIMSILYLEKVVTNPTEEEILRYLKGNFCRCSGYVGQLEAVKSYLEGQKHEVCQ</sequence>
<evidence type="ECO:0000256" key="2">
    <source>
        <dbReference type="ARBA" id="ARBA00022723"/>
    </source>
</evidence>